<reference evidence="2" key="1">
    <citation type="submission" date="2022-01" db="EMBL/GenBank/DDBJ databases">
        <title>Genome Sequence Resource for Two Populations of Ditylenchus destructor, the Migratory Endoparasitic Phytonematode.</title>
        <authorList>
            <person name="Zhang H."/>
            <person name="Lin R."/>
            <person name="Xie B."/>
        </authorList>
    </citation>
    <scope>NUCLEOTIDE SEQUENCE</scope>
    <source>
        <strain evidence="2">BazhouSP</strain>
    </source>
</reference>
<comment type="caution">
    <text evidence="2">The sequence shown here is derived from an EMBL/GenBank/DDBJ whole genome shotgun (WGS) entry which is preliminary data.</text>
</comment>
<name>A0AAD4MNU4_9BILA</name>
<gene>
    <name evidence="2" type="ORF">DdX_17320</name>
</gene>
<protein>
    <submittedName>
        <fullName evidence="2">Uncharacterized protein</fullName>
    </submittedName>
</protein>
<evidence type="ECO:0000256" key="1">
    <source>
        <dbReference type="SAM" id="SignalP"/>
    </source>
</evidence>
<dbReference type="Proteomes" id="UP001201812">
    <property type="component" value="Unassembled WGS sequence"/>
</dbReference>
<proteinExistence type="predicted"/>
<evidence type="ECO:0000313" key="2">
    <source>
        <dbReference type="EMBL" id="KAI1699441.1"/>
    </source>
</evidence>
<keyword evidence="3" id="KW-1185">Reference proteome</keyword>
<organism evidence="2 3">
    <name type="scientific">Ditylenchus destructor</name>
    <dbReference type="NCBI Taxonomy" id="166010"/>
    <lineage>
        <taxon>Eukaryota</taxon>
        <taxon>Metazoa</taxon>
        <taxon>Ecdysozoa</taxon>
        <taxon>Nematoda</taxon>
        <taxon>Chromadorea</taxon>
        <taxon>Rhabditida</taxon>
        <taxon>Tylenchina</taxon>
        <taxon>Tylenchomorpha</taxon>
        <taxon>Sphaerularioidea</taxon>
        <taxon>Anguinidae</taxon>
        <taxon>Anguininae</taxon>
        <taxon>Ditylenchus</taxon>
    </lineage>
</organism>
<feature type="signal peptide" evidence="1">
    <location>
        <begin position="1"/>
        <end position="21"/>
    </location>
</feature>
<evidence type="ECO:0000313" key="3">
    <source>
        <dbReference type="Proteomes" id="UP001201812"/>
    </source>
</evidence>
<dbReference type="EMBL" id="JAKKPZ010000179">
    <property type="protein sequence ID" value="KAI1699441.1"/>
    <property type="molecule type" value="Genomic_DNA"/>
</dbReference>
<dbReference type="AlphaFoldDB" id="A0AAD4MNU4"/>
<keyword evidence="1" id="KW-0732">Signal</keyword>
<feature type="chain" id="PRO_5042019874" evidence="1">
    <location>
        <begin position="22"/>
        <end position="117"/>
    </location>
</feature>
<sequence length="117" mass="12445">MNRSTLLLFLCVFALSEVLLAAKKARIRGVVGVKNSTGVRLPRSARCVTDDQCDKVCKFGSGASGENIIDVGDGYTCVCDDDWTPVTKETCVASCDILGLGGGKFDDDEDCVCNPCK</sequence>
<accession>A0AAD4MNU4</accession>